<dbReference type="CDD" id="cd03443">
    <property type="entry name" value="PaaI_thioesterase"/>
    <property type="match status" value="1"/>
</dbReference>
<organism evidence="9 10">
    <name type="scientific">Paraglaciecola hydrolytica</name>
    <dbReference type="NCBI Taxonomy" id="1799789"/>
    <lineage>
        <taxon>Bacteria</taxon>
        <taxon>Pseudomonadati</taxon>
        <taxon>Pseudomonadota</taxon>
        <taxon>Gammaproteobacteria</taxon>
        <taxon>Alteromonadales</taxon>
        <taxon>Alteromonadaceae</taxon>
        <taxon>Paraglaciecola</taxon>
    </lineage>
</organism>
<evidence type="ECO:0000256" key="1">
    <source>
        <dbReference type="ARBA" id="ARBA00022801"/>
    </source>
</evidence>
<comment type="catalytic activity">
    <reaction evidence="2">
        <text>a fatty acyl-CoA + H2O = a fatty acid + CoA + H(+)</text>
        <dbReference type="Rhea" id="RHEA:16781"/>
        <dbReference type="ChEBI" id="CHEBI:15377"/>
        <dbReference type="ChEBI" id="CHEBI:15378"/>
        <dbReference type="ChEBI" id="CHEBI:28868"/>
        <dbReference type="ChEBI" id="CHEBI:57287"/>
        <dbReference type="ChEBI" id="CHEBI:77636"/>
        <dbReference type="EC" id="3.1.2.20"/>
    </reaction>
</comment>
<comment type="similarity">
    <text evidence="4">Belongs to the YigI thioesterase family.</text>
</comment>
<dbReference type="NCBIfam" id="TIGR00369">
    <property type="entry name" value="unchar_dom_1"/>
    <property type="match status" value="1"/>
</dbReference>
<keyword evidence="10" id="KW-1185">Reference proteome</keyword>
<evidence type="ECO:0000256" key="2">
    <source>
        <dbReference type="ARBA" id="ARBA00035880"/>
    </source>
</evidence>
<dbReference type="GO" id="GO:0047617">
    <property type="term" value="F:fatty acyl-CoA hydrolase activity"/>
    <property type="evidence" value="ECO:0007669"/>
    <property type="project" value="UniProtKB-EC"/>
</dbReference>
<gene>
    <name evidence="9" type="ORF">AX660_10085</name>
</gene>
<evidence type="ECO:0000256" key="6">
    <source>
        <dbReference type="ARBA" id="ARBA00040062"/>
    </source>
</evidence>
<dbReference type="EC" id="3.1.2.20" evidence="5"/>
<dbReference type="PANTHER" id="PTHR43240:SF20">
    <property type="entry name" value="MEDIUM_LONG-CHAIN ACYL-COA THIOESTERASE YIGI"/>
    <property type="match status" value="1"/>
</dbReference>
<accession>A0A136A530</accession>
<dbReference type="STRING" id="1799789.AX660_10085"/>
<evidence type="ECO:0000256" key="5">
    <source>
        <dbReference type="ARBA" id="ARBA00038894"/>
    </source>
</evidence>
<dbReference type="Gene3D" id="3.10.129.10">
    <property type="entry name" value="Hotdog Thioesterase"/>
    <property type="match status" value="1"/>
</dbReference>
<dbReference type="PANTHER" id="PTHR43240">
    <property type="entry name" value="1,4-DIHYDROXY-2-NAPHTHOYL-COA THIOESTERASE 1"/>
    <property type="match status" value="1"/>
</dbReference>
<evidence type="ECO:0000256" key="7">
    <source>
        <dbReference type="ARBA" id="ARBA00048062"/>
    </source>
</evidence>
<name>A0A136A530_9ALTE</name>
<dbReference type="OrthoDB" id="9813158at2"/>
<dbReference type="EMBL" id="LSNE01000003">
    <property type="protein sequence ID" value="KXI30316.1"/>
    <property type="molecule type" value="Genomic_DNA"/>
</dbReference>
<feature type="domain" description="Thioesterase" evidence="8">
    <location>
        <begin position="54"/>
        <end position="141"/>
    </location>
</feature>
<sequence>MTLHKQQLQNFVTDFFNQQMPFNQVLGLTVSQLDNFQAEIRLDWQDKLMGNPVHKILHGGVTAAVLDTVGSIAALFYGIQQLENEDAVKAFYEQLPYGGTLDMRVDYLRPGKGKHFIATAQVIRRGNKVAVCRMELHNEDNLHIATGTATYIV</sequence>
<comment type="catalytic activity">
    <reaction evidence="3">
        <text>a long-chain fatty acyl-CoA + H2O = a long-chain fatty acid + CoA + H(+)</text>
        <dbReference type="Rhea" id="RHEA:67680"/>
        <dbReference type="ChEBI" id="CHEBI:15377"/>
        <dbReference type="ChEBI" id="CHEBI:15378"/>
        <dbReference type="ChEBI" id="CHEBI:57287"/>
        <dbReference type="ChEBI" id="CHEBI:57560"/>
        <dbReference type="ChEBI" id="CHEBI:83139"/>
    </reaction>
</comment>
<dbReference type="InterPro" id="IPR003736">
    <property type="entry name" value="PAAI_dom"/>
</dbReference>
<protein>
    <recommendedName>
        <fullName evidence="6">Medium/long-chain acyl-CoA thioesterase YigI</fullName>
        <ecNumber evidence="5">3.1.2.20</ecNumber>
    </recommendedName>
</protein>
<evidence type="ECO:0000256" key="4">
    <source>
        <dbReference type="ARBA" id="ARBA00038381"/>
    </source>
</evidence>
<dbReference type="AlphaFoldDB" id="A0A136A530"/>
<reference evidence="10" key="1">
    <citation type="submission" date="2016-02" db="EMBL/GenBank/DDBJ databases">
        <authorList>
            <person name="Schultz-Johansen M."/>
            <person name="Glaring M.A."/>
            <person name="Bech P.K."/>
            <person name="Stougaard P."/>
        </authorList>
    </citation>
    <scope>NUCLEOTIDE SEQUENCE [LARGE SCALE GENOMIC DNA]</scope>
    <source>
        <strain evidence="10">S66</strain>
    </source>
</reference>
<dbReference type="Pfam" id="PF03061">
    <property type="entry name" value="4HBT"/>
    <property type="match status" value="1"/>
</dbReference>
<dbReference type="NCBIfam" id="NF008675">
    <property type="entry name" value="PRK11688.1"/>
    <property type="match status" value="1"/>
</dbReference>
<dbReference type="InterPro" id="IPR029069">
    <property type="entry name" value="HotDog_dom_sf"/>
</dbReference>
<evidence type="ECO:0000313" key="10">
    <source>
        <dbReference type="Proteomes" id="UP000070299"/>
    </source>
</evidence>
<keyword evidence="1" id="KW-0378">Hydrolase</keyword>
<evidence type="ECO:0000256" key="3">
    <source>
        <dbReference type="ARBA" id="ARBA00036002"/>
    </source>
</evidence>
<proteinExistence type="inferred from homology"/>
<dbReference type="Proteomes" id="UP000070299">
    <property type="component" value="Unassembled WGS sequence"/>
</dbReference>
<comment type="catalytic activity">
    <reaction evidence="7">
        <text>a medium-chain fatty acyl-CoA + H2O = a medium-chain fatty acid + CoA + H(+)</text>
        <dbReference type="Rhea" id="RHEA:68184"/>
        <dbReference type="ChEBI" id="CHEBI:15377"/>
        <dbReference type="ChEBI" id="CHEBI:15378"/>
        <dbReference type="ChEBI" id="CHEBI:57287"/>
        <dbReference type="ChEBI" id="CHEBI:59558"/>
        <dbReference type="ChEBI" id="CHEBI:90546"/>
    </reaction>
</comment>
<evidence type="ECO:0000313" key="9">
    <source>
        <dbReference type="EMBL" id="KXI30316.1"/>
    </source>
</evidence>
<comment type="caution">
    <text evidence="9">The sequence shown here is derived from an EMBL/GenBank/DDBJ whole genome shotgun (WGS) entry which is preliminary data.</text>
</comment>
<dbReference type="RefSeq" id="WP_068374527.1">
    <property type="nucleotide sequence ID" value="NZ_LSNE01000003.1"/>
</dbReference>
<dbReference type="InterPro" id="IPR006683">
    <property type="entry name" value="Thioestr_dom"/>
</dbReference>
<dbReference type="SUPFAM" id="SSF54637">
    <property type="entry name" value="Thioesterase/thiol ester dehydrase-isomerase"/>
    <property type="match status" value="1"/>
</dbReference>
<evidence type="ECO:0000259" key="8">
    <source>
        <dbReference type="Pfam" id="PF03061"/>
    </source>
</evidence>